<evidence type="ECO:0000256" key="1">
    <source>
        <dbReference type="ARBA" id="ARBA00007473"/>
    </source>
</evidence>
<dbReference type="Pfam" id="PF12936">
    <property type="entry name" value="Kri1_C"/>
    <property type="match status" value="1"/>
</dbReference>
<dbReference type="GO" id="GO:0030686">
    <property type="term" value="C:90S preribosome"/>
    <property type="evidence" value="ECO:0007669"/>
    <property type="project" value="TreeGrafter"/>
</dbReference>
<dbReference type="InterPro" id="IPR018034">
    <property type="entry name" value="Kri1"/>
</dbReference>
<feature type="domain" description="Kri1-like C-terminal" evidence="4">
    <location>
        <begin position="427"/>
        <end position="521"/>
    </location>
</feature>
<reference evidence="5 6" key="1">
    <citation type="submission" date="2016-01" db="EMBL/GenBank/DDBJ databases">
        <title>Genome sequence of the yeast Holleya sinecauda.</title>
        <authorList>
            <person name="Dietrich F.S."/>
        </authorList>
    </citation>
    <scope>NUCLEOTIDE SEQUENCE [LARGE SCALE GENOMIC DNA]</scope>
    <source>
        <strain evidence="5 6">ATCC 58844</strain>
    </source>
</reference>
<protein>
    <submittedName>
        <fullName evidence="5">HBL294Cp</fullName>
    </submittedName>
</protein>
<dbReference type="GeneID" id="28721617"/>
<feature type="compositionally biased region" description="Acidic residues" evidence="3">
    <location>
        <begin position="48"/>
        <end position="73"/>
    </location>
</feature>
<dbReference type="STRING" id="45286.A0A109UW62"/>
<feature type="coiled-coil region" evidence="2">
    <location>
        <begin position="155"/>
        <end position="182"/>
    </location>
</feature>
<dbReference type="AlphaFoldDB" id="A0A109UW62"/>
<evidence type="ECO:0000313" key="6">
    <source>
        <dbReference type="Proteomes" id="UP000243052"/>
    </source>
</evidence>
<dbReference type="EMBL" id="CP014242">
    <property type="protein sequence ID" value="AMD18608.1"/>
    <property type="molecule type" value="Genomic_DNA"/>
</dbReference>
<feature type="compositionally biased region" description="Basic residues" evidence="3">
    <location>
        <begin position="1"/>
        <end position="10"/>
    </location>
</feature>
<name>A0A109UW62_9SACH</name>
<dbReference type="Pfam" id="PF05178">
    <property type="entry name" value="Kri1"/>
    <property type="match status" value="1"/>
</dbReference>
<proteinExistence type="inferred from homology"/>
<feature type="compositionally biased region" description="Basic and acidic residues" evidence="3">
    <location>
        <begin position="409"/>
        <end position="419"/>
    </location>
</feature>
<dbReference type="GO" id="GO:0005730">
    <property type="term" value="C:nucleolus"/>
    <property type="evidence" value="ECO:0007669"/>
    <property type="project" value="TreeGrafter"/>
</dbReference>
<dbReference type="PANTHER" id="PTHR14490">
    <property type="entry name" value="ZINC FINGER, ZZ TYPE"/>
    <property type="match status" value="1"/>
</dbReference>
<dbReference type="RefSeq" id="XP_017985604.1">
    <property type="nucleotide sequence ID" value="XM_018130300.1"/>
</dbReference>
<dbReference type="GO" id="GO:0000447">
    <property type="term" value="P:endonucleolytic cleavage in ITS1 to separate SSU-rRNA from 5.8S rRNA and LSU-rRNA from tricistronic rRNA transcript (SSU-rRNA, 5.8S rRNA, LSU-rRNA)"/>
    <property type="evidence" value="ECO:0007669"/>
    <property type="project" value="TreeGrafter"/>
</dbReference>
<comment type="similarity">
    <text evidence="1">Belongs to the KRI1 family.</text>
</comment>
<feature type="region of interest" description="Disordered" evidence="3">
    <location>
        <begin position="274"/>
        <end position="308"/>
    </location>
</feature>
<feature type="compositionally biased region" description="Basic and acidic residues" evidence="3">
    <location>
        <begin position="287"/>
        <end position="303"/>
    </location>
</feature>
<sequence>MPRKKSAAKKAKLEAEKSKAQAQRAKVEETVKQDDEVLDSKSNRQDAIDVDVSGDTDSDSSSSEEEDDFGELVTEEVEEGIQNVLTAIRKGDKDKLLDPNVKFFEDPEEAAAKLKKTEKQKPIYLKDYHRMTLLSGGNPGDNEEFETVDGQQSYVSQKKEEKAQLLDEINEALGDNSNDEDEFLVKKEKTNVAENKTSLPDPEVDDEKFLEEFVKQQAWIPKKGDKILNLDATKFEEDDEEFDDAVEQFEKAYNFRYEDPNAAEIVSYARNQATLRRSASSSRRRKREEEKAEKAKLKEEKEKAIHKKKTETVHQITDVLERVKKEYGSEITEDMAATLTKTLLNDDYDDSKWDEVIGNLFNDEFYDKEGKPTFGEDDDIMHEFYEDGDVQHDEGSEEEAPAKKRKKDKKEEKLAKKQEKKQLAKLAEEAVEKNKLALIEKVEEERGRSKKTDDGLKFRYREVSPESFNLTTREILAADDAALNEYIGLKKFAPYRPKELRNKDKRKVTKSKRLREWRKKVFRNEAGLQDESEN</sequence>
<feature type="compositionally biased region" description="Basic and acidic residues" evidence="3">
    <location>
        <begin position="381"/>
        <end position="394"/>
    </location>
</feature>
<gene>
    <name evidence="5" type="ORF">AW171_hschr2116</name>
</gene>
<feature type="region of interest" description="Disordered" evidence="3">
    <location>
        <begin position="134"/>
        <end position="154"/>
    </location>
</feature>
<feature type="region of interest" description="Disordered" evidence="3">
    <location>
        <begin position="368"/>
        <end position="419"/>
    </location>
</feature>
<evidence type="ECO:0000259" key="4">
    <source>
        <dbReference type="Pfam" id="PF12936"/>
    </source>
</evidence>
<keyword evidence="6" id="KW-1185">Reference proteome</keyword>
<dbReference type="OrthoDB" id="10252032at2759"/>
<dbReference type="PANTHER" id="PTHR14490:SF5">
    <property type="entry name" value="PROTEIN KRI1 HOMOLOG"/>
    <property type="match status" value="1"/>
</dbReference>
<organism evidence="5 6">
    <name type="scientific">Eremothecium sinecaudum</name>
    <dbReference type="NCBI Taxonomy" id="45286"/>
    <lineage>
        <taxon>Eukaryota</taxon>
        <taxon>Fungi</taxon>
        <taxon>Dikarya</taxon>
        <taxon>Ascomycota</taxon>
        <taxon>Saccharomycotina</taxon>
        <taxon>Saccharomycetes</taxon>
        <taxon>Saccharomycetales</taxon>
        <taxon>Saccharomycetaceae</taxon>
        <taxon>Eremothecium</taxon>
    </lineage>
</organism>
<evidence type="ECO:0000256" key="2">
    <source>
        <dbReference type="SAM" id="Coils"/>
    </source>
</evidence>
<dbReference type="Proteomes" id="UP000243052">
    <property type="component" value="Chromosome ii"/>
</dbReference>
<evidence type="ECO:0000256" key="3">
    <source>
        <dbReference type="SAM" id="MobiDB-lite"/>
    </source>
</evidence>
<evidence type="ECO:0000313" key="5">
    <source>
        <dbReference type="EMBL" id="AMD18608.1"/>
    </source>
</evidence>
<feature type="compositionally biased region" description="Basic and acidic residues" evidence="3">
    <location>
        <begin position="11"/>
        <end position="47"/>
    </location>
</feature>
<feature type="region of interest" description="Disordered" evidence="3">
    <location>
        <begin position="1"/>
        <end position="73"/>
    </location>
</feature>
<dbReference type="InterPro" id="IPR024626">
    <property type="entry name" value="Kri1-like_C"/>
</dbReference>
<accession>A0A109UW62</accession>
<keyword evidence="2" id="KW-0175">Coiled coil</keyword>